<evidence type="ECO:0000313" key="3">
    <source>
        <dbReference type="EMBL" id="MCU4972821.1"/>
    </source>
</evidence>
<gene>
    <name evidence="3" type="ORF">OB955_08715</name>
    <name evidence="2" type="ORF">OB960_20290</name>
</gene>
<keyword evidence="4" id="KW-1185">Reference proteome</keyword>
<evidence type="ECO:0000313" key="5">
    <source>
        <dbReference type="Proteomes" id="UP001321018"/>
    </source>
</evidence>
<name>A0AAP2Z3A8_9EURY</name>
<evidence type="ECO:0000313" key="2">
    <source>
        <dbReference type="EMBL" id="MCU4743728.1"/>
    </source>
</evidence>
<dbReference type="Proteomes" id="UP001321018">
    <property type="component" value="Unassembled WGS sequence"/>
</dbReference>
<comment type="caution">
    <text evidence="2">The sequence shown here is derived from an EMBL/GenBank/DDBJ whole genome shotgun (WGS) entry which is preliminary data.</text>
</comment>
<dbReference type="RefSeq" id="WP_338005543.1">
    <property type="nucleotide sequence ID" value="NZ_JAOPKA010000018.1"/>
</dbReference>
<protein>
    <submittedName>
        <fullName evidence="2">ArsR family transcriptional regulator</fullName>
    </submittedName>
</protein>
<dbReference type="EMBL" id="JAOPKA010000018">
    <property type="protein sequence ID" value="MCU4743728.1"/>
    <property type="molecule type" value="Genomic_DNA"/>
</dbReference>
<dbReference type="EMBL" id="JAOPKB010000003">
    <property type="protein sequence ID" value="MCU4972821.1"/>
    <property type="molecule type" value="Genomic_DNA"/>
</dbReference>
<feature type="domain" description="DUF7344" evidence="1">
    <location>
        <begin position="17"/>
        <end position="87"/>
    </location>
</feature>
<dbReference type="Pfam" id="PF24035">
    <property type="entry name" value="DUF7344"/>
    <property type="match status" value="1"/>
</dbReference>
<proteinExistence type="predicted"/>
<reference evidence="2 4" key="1">
    <citation type="submission" date="2022-09" db="EMBL/GenBank/DDBJ databases">
        <title>Enrichment on poylsaccharides allowed isolation of novel metabolic and taxonomic groups of Haloarchaea.</title>
        <authorList>
            <person name="Sorokin D.Y."/>
            <person name="Elcheninov A.G."/>
            <person name="Khizhniak T.V."/>
            <person name="Kolganova T.V."/>
            <person name="Kublanov I.V."/>
        </authorList>
    </citation>
    <scope>NUCLEOTIDE SEQUENCE</scope>
    <source>
        <strain evidence="3 4">AArc-m2/3/4</strain>
        <strain evidence="2">AArc-xg1-1</strain>
    </source>
</reference>
<dbReference type="Proteomes" id="UP001320972">
    <property type="component" value="Unassembled WGS sequence"/>
</dbReference>
<sequence length="104" mass="11769">MVHQHTLQPEKKTEFLTLLADHHRRIVLSTLRNSADDVATVRELAIEVSGRGSVGEERAILELRHSTLPRLADSGVVEYDERSETVRYQPHCGLELLLDCVVEL</sequence>
<dbReference type="AlphaFoldDB" id="A0AAP2Z3A8"/>
<evidence type="ECO:0000313" key="4">
    <source>
        <dbReference type="Proteomes" id="UP001320972"/>
    </source>
</evidence>
<organism evidence="2 5">
    <name type="scientific">Natronoglomus mannanivorans</name>
    <dbReference type="NCBI Taxonomy" id="2979990"/>
    <lineage>
        <taxon>Archaea</taxon>
        <taxon>Methanobacteriati</taxon>
        <taxon>Methanobacteriota</taxon>
        <taxon>Stenosarchaea group</taxon>
        <taxon>Halobacteria</taxon>
        <taxon>Halobacteriales</taxon>
        <taxon>Natrialbaceae</taxon>
        <taxon>Natronoglomus</taxon>
    </lineage>
</organism>
<dbReference type="InterPro" id="IPR055768">
    <property type="entry name" value="DUF7344"/>
</dbReference>
<accession>A0AAP2Z3A8</accession>
<evidence type="ECO:0000259" key="1">
    <source>
        <dbReference type="Pfam" id="PF24035"/>
    </source>
</evidence>